<feature type="region of interest" description="Disordered" evidence="9">
    <location>
        <begin position="479"/>
        <end position="498"/>
    </location>
</feature>
<dbReference type="SUPFAM" id="SSF55874">
    <property type="entry name" value="ATPase domain of HSP90 chaperone/DNA topoisomerase II/histidine kinase"/>
    <property type="match status" value="1"/>
</dbReference>
<comment type="subcellular location">
    <subcellularLocation>
        <location evidence="2">Membrane</location>
    </subcellularLocation>
</comment>
<dbReference type="Gene3D" id="3.30.565.10">
    <property type="entry name" value="Histidine kinase-like ATPase, C-terminal domain"/>
    <property type="match status" value="1"/>
</dbReference>
<dbReference type="PANTHER" id="PTHR44936:SF10">
    <property type="entry name" value="SENSOR PROTEIN RSTB"/>
    <property type="match status" value="1"/>
</dbReference>
<proteinExistence type="predicted"/>
<accession>A0ABW5DAW4</accession>
<evidence type="ECO:0000259" key="11">
    <source>
        <dbReference type="PROSITE" id="PS50109"/>
    </source>
</evidence>
<evidence type="ECO:0000256" key="7">
    <source>
        <dbReference type="ARBA" id="ARBA00022777"/>
    </source>
</evidence>
<dbReference type="InterPro" id="IPR050980">
    <property type="entry name" value="2C_sensor_his_kinase"/>
</dbReference>
<dbReference type="Gene3D" id="6.10.340.10">
    <property type="match status" value="1"/>
</dbReference>
<evidence type="ECO:0000256" key="8">
    <source>
        <dbReference type="ARBA" id="ARBA00022840"/>
    </source>
</evidence>
<evidence type="ECO:0000259" key="12">
    <source>
        <dbReference type="PROSITE" id="PS50885"/>
    </source>
</evidence>
<evidence type="ECO:0000313" key="14">
    <source>
        <dbReference type="Proteomes" id="UP001597373"/>
    </source>
</evidence>
<keyword evidence="10" id="KW-1133">Transmembrane helix</keyword>
<protein>
    <recommendedName>
        <fullName evidence="3">histidine kinase</fullName>
        <ecNumber evidence="3">2.7.13.3</ecNumber>
    </recommendedName>
</protein>
<keyword evidence="14" id="KW-1185">Reference proteome</keyword>
<dbReference type="GO" id="GO:0016301">
    <property type="term" value="F:kinase activity"/>
    <property type="evidence" value="ECO:0007669"/>
    <property type="project" value="UniProtKB-KW"/>
</dbReference>
<keyword evidence="8" id="KW-0067">ATP-binding</keyword>
<keyword evidence="10" id="KW-0812">Transmembrane</keyword>
<dbReference type="InterPro" id="IPR004358">
    <property type="entry name" value="Sig_transdc_His_kin-like_C"/>
</dbReference>
<evidence type="ECO:0000256" key="5">
    <source>
        <dbReference type="ARBA" id="ARBA00022679"/>
    </source>
</evidence>
<organism evidence="13 14">
    <name type="scientific">Chelativorans composti</name>
    <dbReference type="NCBI Taxonomy" id="768533"/>
    <lineage>
        <taxon>Bacteria</taxon>
        <taxon>Pseudomonadati</taxon>
        <taxon>Pseudomonadota</taxon>
        <taxon>Alphaproteobacteria</taxon>
        <taxon>Hyphomicrobiales</taxon>
        <taxon>Phyllobacteriaceae</taxon>
        <taxon>Chelativorans</taxon>
    </lineage>
</organism>
<keyword evidence="6" id="KW-0547">Nucleotide-binding</keyword>
<feature type="domain" description="Histidine kinase" evidence="11">
    <location>
        <begin position="266"/>
        <end position="478"/>
    </location>
</feature>
<evidence type="ECO:0000256" key="9">
    <source>
        <dbReference type="SAM" id="MobiDB-lite"/>
    </source>
</evidence>
<dbReference type="Proteomes" id="UP001597373">
    <property type="component" value="Unassembled WGS sequence"/>
</dbReference>
<dbReference type="CDD" id="cd00075">
    <property type="entry name" value="HATPase"/>
    <property type="match status" value="1"/>
</dbReference>
<evidence type="ECO:0000256" key="2">
    <source>
        <dbReference type="ARBA" id="ARBA00004370"/>
    </source>
</evidence>
<evidence type="ECO:0000313" key="13">
    <source>
        <dbReference type="EMBL" id="MFD2258232.1"/>
    </source>
</evidence>
<dbReference type="InterPro" id="IPR005467">
    <property type="entry name" value="His_kinase_dom"/>
</dbReference>
<evidence type="ECO:0000256" key="1">
    <source>
        <dbReference type="ARBA" id="ARBA00000085"/>
    </source>
</evidence>
<reference evidence="14" key="1">
    <citation type="journal article" date="2019" name="Int. J. Syst. Evol. Microbiol.">
        <title>The Global Catalogue of Microorganisms (GCM) 10K type strain sequencing project: providing services to taxonomists for standard genome sequencing and annotation.</title>
        <authorList>
            <consortium name="The Broad Institute Genomics Platform"/>
            <consortium name="The Broad Institute Genome Sequencing Center for Infectious Disease"/>
            <person name="Wu L."/>
            <person name="Ma J."/>
        </authorList>
    </citation>
    <scope>NUCLEOTIDE SEQUENCE [LARGE SCALE GENOMIC DNA]</scope>
    <source>
        <strain evidence="14">KCTC 23707</strain>
    </source>
</reference>
<dbReference type="InterPro" id="IPR003660">
    <property type="entry name" value="HAMP_dom"/>
</dbReference>
<dbReference type="InterPro" id="IPR003594">
    <property type="entry name" value="HATPase_dom"/>
</dbReference>
<dbReference type="EMBL" id="JBHUIR010000003">
    <property type="protein sequence ID" value="MFD2258232.1"/>
    <property type="molecule type" value="Genomic_DNA"/>
</dbReference>
<keyword evidence="5" id="KW-0808">Transferase</keyword>
<feature type="transmembrane region" description="Helical" evidence="10">
    <location>
        <begin position="175"/>
        <end position="199"/>
    </location>
</feature>
<keyword evidence="7 13" id="KW-0418">Kinase</keyword>
<dbReference type="InterPro" id="IPR036890">
    <property type="entry name" value="HATPase_C_sf"/>
</dbReference>
<feature type="domain" description="HAMP" evidence="12">
    <location>
        <begin position="196"/>
        <end position="252"/>
    </location>
</feature>
<dbReference type="PROSITE" id="PS50885">
    <property type="entry name" value="HAMP"/>
    <property type="match status" value="1"/>
</dbReference>
<keyword evidence="10" id="KW-0472">Membrane</keyword>
<feature type="compositionally biased region" description="Basic and acidic residues" evidence="9">
    <location>
        <begin position="482"/>
        <end position="498"/>
    </location>
</feature>
<name>A0ABW5DAW4_9HYPH</name>
<evidence type="ECO:0000256" key="6">
    <source>
        <dbReference type="ARBA" id="ARBA00022741"/>
    </source>
</evidence>
<dbReference type="RefSeq" id="WP_345099360.1">
    <property type="nucleotide sequence ID" value="NZ_BAABGS010000056.1"/>
</dbReference>
<dbReference type="PROSITE" id="PS50109">
    <property type="entry name" value="HIS_KIN"/>
    <property type="match status" value="1"/>
</dbReference>
<gene>
    <name evidence="13" type="ORF">ACFSMZ_00430</name>
</gene>
<evidence type="ECO:0000256" key="10">
    <source>
        <dbReference type="SAM" id="Phobius"/>
    </source>
</evidence>
<dbReference type="PANTHER" id="PTHR44936">
    <property type="entry name" value="SENSOR PROTEIN CREC"/>
    <property type="match status" value="1"/>
</dbReference>
<evidence type="ECO:0000256" key="3">
    <source>
        <dbReference type="ARBA" id="ARBA00012438"/>
    </source>
</evidence>
<dbReference type="SMART" id="SM00387">
    <property type="entry name" value="HATPase_c"/>
    <property type="match status" value="1"/>
</dbReference>
<dbReference type="Pfam" id="PF02518">
    <property type="entry name" value="HATPase_c"/>
    <property type="match status" value="1"/>
</dbReference>
<keyword evidence="4" id="KW-0597">Phosphoprotein</keyword>
<dbReference type="PRINTS" id="PR00344">
    <property type="entry name" value="BCTRLSENSOR"/>
</dbReference>
<evidence type="ECO:0000256" key="4">
    <source>
        <dbReference type="ARBA" id="ARBA00022553"/>
    </source>
</evidence>
<sequence length="498" mass="54891">MLQSARDREDRERFVPLSRGLSTKLLLLTIPFVLLAEVLIAIPSIADFGRAWMGARLRTAAAVAIVVMDSGPGSLSMQASSRVLRASGVRAIAAREAGVSRMLVVSEVPPQVDEHIDLDKLGLLGATEQAFDTMLFGGNRLLRVFGRIDDSNTQFEIVFSDFGLRQSLLEYARNIALLALGLSLFTAMLVFFAIDYIMIRPIRRMTQAMLAFAKAPDDATRIIQADNRRDDEIGIAERELAEMQVTLHRTLGERRRLADLGLAVSKINHDMRNMLAAAQLISDRLVEVRDPQVQSLAPRLVRTLDRAVSYTEGVLAYGRTQEAPPKLRRLRLRELADDVFATLAVPEESGIEMINLVPEGLEIDADSDQLFRVLFNLSRNAVQAMSGENEPALVKRLTISAEQRAQEVCVRVMDTGPGLPERAKQNLFAAFRGSARSGGTGLGLAISQELVRAHGGRIELVETGQGRTVFEITLPLQAPKPDGAERKGRHAVAWERRS</sequence>
<comment type="caution">
    <text evidence="13">The sequence shown here is derived from an EMBL/GenBank/DDBJ whole genome shotgun (WGS) entry which is preliminary data.</text>
</comment>
<comment type="catalytic activity">
    <reaction evidence="1">
        <text>ATP + protein L-histidine = ADP + protein N-phospho-L-histidine.</text>
        <dbReference type="EC" id="2.7.13.3"/>
    </reaction>
</comment>
<feature type="transmembrane region" description="Helical" evidence="10">
    <location>
        <begin position="21"/>
        <end position="46"/>
    </location>
</feature>
<dbReference type="EC" id="2.7.13.3" evidence="3"/>